<name>A0A0F9HZX2_9ZZZZ</name>
<proteinExistence type="predicted"/>
<comment type="caution">
    <text evidence="1">The sequence shown here is derived from an EMBL/GenBank/DDBJ whole genome shotgun (WGS) entry which is preliminary data.</text>
</comment>
<reference evidence="1" key="1">
    <citation type="journal article" date="2015" name="Nature">
        <title>Complex archaea that bridge the gap between prokaryotes and eukaryotes.</title>
        <authorList>
            <person name="Spang A."/>
            <person name="Saw J.H."/>
            <person name="Jorgensen S.L."/>
            <person name="Zaremba-Niedzwiedzka K."/>
            <person name="Martijn J."/>
            <person name="Lind A.E."/>
            <person name="van Eijk R."/>
            <person name="Schleper C."/>
            <person name="Guy L."/>
            <person name="Ettema T.J."/>
        </authorList>
    </citation>
    <scope>NUCLEOTIDE SEQUENCE</scope>
</reference>
<organism evidence="1">
    <name type="scientific">marine sediment metagenome</name>
    <dbReference type="NCBI Taxonomy" id="412755"/>
    <lineage>
        <taxon>unclassified sequences</taxon>
        <taxon>metagenomes</taxon>
        <taxon>ecological metagenomes</taxon>
    </lineage>
</organism>
<dbReference type="EMBL" id="LAZR01013708">
    <property type="protein sequence ID" value="KKM20717.1"/>
    <property type="molecule type" value="Genomic_DNA"/>
</dbReference>
<dbReference type="AlphaFoldDB" id="A0A0F9HZX2"/>
<gene>
    <name evidence="1" type="ORF">LCGC14_1642620</name>
</gene>
<evidence type="ECO:0000313" key="1">
    <source>
        <dbReference type="EMBL" id="KKM20717.1"/>
    </source>
</evidence>
<protein>
    <submittedName>
        <fullName evidence="1">Uncharacterized protein</fullName>
    </submittedName>
</protein>
<accession>A0A0F9HZX2</accession>
<sequence length="86" mass="10439">MSDEKLKYLLQKQEEVKKLRNDINERFYLRRYNEIANLEANLLKRKAEIIDEHNQRIAEILKEIDNYDPSMTDVPENELLGYWLRG</sequence>